<dbReference type="AlphaFoldDB" id="A0A8B2P238"/>
<dbReference type="GO" id="GO:0000272">
    <property type="term" value="P:polysaccharide catabolic process"/>
    <property type="evidence" value="ECO:0007669"/>
    <property type="project" value="UniProtKB-KW"/>
</dbReference>
<dbReference type="InterPro" id="IPR012341">
    <property type="entry name" value="6hp_glycosidase-like_sf"/>
</dbReference>
<dbReference type="InterPro" id="IPR011613">
    <property type="entry name" value="GH15-like"/>
</dbReference>
<evidence type="ECO:0000256" key="4">
    <source>
        <dbReference type="ARBA" id="ARBA00022801"/>
    </source>
</evidence>
<evidence type="ECO:0000256" key="5">
    <source>
        <dbReference type="ARBA" id="ARBA00023277"/>
    </source>
</evidence>
<sequence>MGALDDWLAAQETASAGAMAAAISATGLTHRRPGFGQSVVPAAGSVLASPEDAHWDPEPDYFYHWTRDAGVVMTAAALVRDADPTAWDRRFADYAAFSLRTATRPWTGPNPLRPTTDAAHVRFLRADADLALSGDRLLGEPRVNADGTPDFEDWSRPQFDGPPLRVLSCLAWPGVPPAEAHVLLGLDLAHVLAHAAEPAIGPWEDPPPARHAFTLLAQRAALRAGRDRLDTGAADAAIARIDAALSDLWDGEAGHMRASSIAPRGESDANIVLGALLEADDAAPFGVCDPWMIATADHVEAWSRMRFPIATETAPLVGRWPRDVYFGGHPWLPTSFGFAEFYYRRAAASALPQAERDRCRARGDLILDAVRAAFPEPGALPEQLDGTTGAPASCRNLTWSHAALIAAAHARRAAG</sequence>
<name>A0A8B2P238_9HYPH</name>
<dbReference type="RefSeq" id="WP_111341643.1">
    <property type="nucleotide sequence ID" value="NZ_QHHQ01000001.1"/>
</dbReference>
<evidence type="ECO:0000256" key="1">
    <source>
        <dbReference type="ARBA" id="ARBA00001863"/>
    </source>
</evidence>
<dbReference type="Proteomes" id="UP000249590">
    <property type="component" value="Unassembled WGS sequence"/>
</dbReference>
<dbReference type="EC" id="3.2.1.3" evidence="3"/>
<evidence type="ECO:0000256" key="7">
    <source>
        <dbReference type="ARBA" id="ARBA00023326"/>
    </source>
</evidence>
<keyword evidence="6" id="KW-0326">Glycosidase</keyword>
<keyword evidence="10" id="KW-1185">Reference proteome</keyword>
<dbReference type="InterPro" id="IPR008928">
    <property type="entry name" value="6-hairpin_glycosidase_sf"/>
</dbReference>
<feature type="domain" description="GH15-like" evidence="8">
    <location>
        <begin position="41"/>
        <end position="348"/>
    </location>
</feature>
<dbReference type="PRINTS" id="PR00736">
    <property type="entry name" value="GLHYDRLASE15"/>
</dbReference>
<accession>A0A8B2P238</accession>
<reference evidence="9 10" key="1">
    <citation type="submission" date="2018-05" db="EMBL/GenBank/DDBJ databases">
        <title>Acuticoccus sediminis sp. nov., isolated from deep-sea sediment of Indian Ocean.</title>
        <authorList>
            <person name="Liu X."/>
            <person name="Lai Q."/>
            <person name="Du Y."/>
            <person name="Sun F."/>
            <person name="Zhang X."/>
            <person name="Wang S."/>
            <person name="Shao Z."/>
        </authorList>
    </citation>
    <scope>NUCLEOTIDE SEQUENCE [LARGE SCALE GENOMIC DNA]</scope>
    <source>
        <strain evidence="9 10">PTG4-2</strain>
    </source>
</reference>
<dbReference type="PANTHER" id="PTHR31616:SF9">
    <property type="entry name" value="GLUCOAMYLASE, INTRACELLULAR SPORULATION-SPECIFIC"/>
    <property type="match status" value="1"/>
</dbReference>
<dbReference type="PANTHER" id="PTHR31616">
    <property type="entry name" value="TREHALASE"/>
    <property type="match status" value="1"/>
</dbReference>
<evidence type="ECO:0000313" key="9">
    <source>
        <dbReference type="EMBL" id="RAI03182.1"/>
    </source>
</evidence>
<keyword evidence="4" id="KW-0378">Hydrolase</keyword>
<dbReference type="Gene3D" id="1.50.10.10">
    <property type="match status" value="1"/>
</dbReference>
<proteinExistence type="inferred from homology"/>
<evidence type="ECO:0000259" key="8">
    <source>
        <dbReference type="Pfam" id="PF00723"/>
    </source>
</evidence>
<evidence type="ECO:0000256" key="3">
    <source>
        <dbReference type="ARBA" id="ARBA00012593"/>
    </source>
</evidence>
<gene>
    <name evidence="9" type="ORF">DLJ53_01255</name>
</gene>
<comment type="caution">
    <text evidence="9">The sequence shown here is derived from an EMBL/GenBank/DDBJ whole genome shotgun (WGS) entry which is preliminary data.</text>
</comment>
<evidence type="ECO:0000256" key="6">
    <source>
        <dbReference type="ARBA" id="ARBA00023295"/>
    </source>
</evidence>
<dbReference type="Pfam" id="PF00723">
    <property type="entry name" value="Glyco_hydro_15"/>
    <property type="match status" value="1"/>
</dbReference>
<dbReference type="EMBL" id="QHHQ01000001">
    <property type="protein sequence ID" value="RAI03182.1"/>
    <property type="molecule type" value="Genomic_DNA"/>
</dbReference>
<keyword evidence="5" id="KW-0119">Carbohydrate metabolism</keyword>
<evidence type="ECO:0000256" key="2">
    <source>
        <dbReference type="ARBA" id="ARBA00006188"/>
    </source>
</evidence>
<keyword evidence="7" id="KW-0624">Polysaccharide degradation</keyword>
<dbReference type="OrthoDB" id="5641212at2"/>
<dbReference type="SUPFAM" id="SSF48208">
    <property type="entry name" value="Six-hairpin glycosidases"/>
    <property type="match status" value="1"/>
</dbReference>
<dbReference type="InterPro" id="IPR000165">
    <property type="entry name" value="Glucoamylase"/>
</dbReference>
<dbReference type="GO" id="GO:0004339">
    <property type="term" value="F:glucan 1,4-alpha-glucosidase activity"/>
    <property type="evidence" value="ECO:0007669"/>
    <property type="project" value="UniProtKB-EC"/>
</dbReference>
<comment type="catalytic activity">
    <reaction evidence="1">
        <text>Hydrolysis of terminal (1-&gt;4)-linked alpha-D-glucose residues successively from non-reducing ends of the chains with release of beta-D-glucose.</text>
        <dbReference type="EC" id="3.2.1.3"/>
    </reaction>
</comment>
<organism evidence="9 10">
    <name type="scientific">Acuticoccus sediminis</name>
    <dbReference type="NCBI Taxonomy" id="2184697"/>
    <lineage>
        <taxon>Bacteria</taxon>
        <taxon>Pseudomonadati</taxon>
        <taxon>Pseudomonadota</taxon>
        <taxon>Alphaproteobacteria</taxon>
        <taxon>Hyphomicrobiales</taxon>
        <taxon>Amorphaceae</taxon>
        <taxon>Acuticoccus</taxon>
    </lineage>
</organism>
<comment type="similarity">
    <text evidence="2">Belongs to the glycosyl hydrolase 15 family.</text>
</comment>
<protein>
    <recommendedName>
        <fullName evidence="3">glucan 1,4-alpha-glucosidase</fullName>
        <ecNumber evidence="3">3.2.1.3</ecNumber>
    </recommendedName>
</protein>
<evidence type="ECO:0000313" key="10">
    <source>
        <dbReference type="Proteomes" id="UP000249590"/>
    </source>
</evidence>